<evidence type="ECO:0000313" key="3">
    <source>
        <dbReference type="Proteomes" id="UP000801492"/>
    </source>
</evidence>
<evidence type="ECO:0000256" key="1">
    <source>
        <dbReference type="ARBA" id="ARBA00022729"/>
    </source>
</evidence>
<keyword evidence="1" id="KW-0732">Signal</keyword>
<gene>
    <name evidence="2" type="ORF">ILUMI_16556</name>
</gene>
<organism evidence="2 3">
    <name type="scientific">Ignelater luminosus</name>
    <name type="common">Cucubano</name>
    <name type="synonym">Pyrophorus luminosus</name>
    <dbReference type="NCBI Taxonomy" id="2038154"/>
    <lineage>
        <taxon>Eukaryota</taxon>
        <taxon>Metazoa</taxon>
        <taxon>Ecdysozoa</taxon>
        <taxon>Arthropoda</taxon>
        <taxon>Hexapoda</taxon>
        <taxon>Insecta</taxon>
        <taxon>Pterygota</taxon>
        <taxon>Neoptera</taxon>
        <taxon>Endopterygota</taxon>
        <taxon>Coleoptera</taxon>
        <taxon>Polyphaga</taxon>
        <taxon>Elateriformia</taxon>
        <taxon>Elateroidea</taxon>
        <taxon>Elateridae</taxon>
        <taxon>Agrypninae</taxon>
        <taxon>Pyrophorini</taxon>
        <taxon>Ignelater</taxon>
    </lineage>
</organism>
<dbReference type="InterPro" id="IPR036846">
    <property type="entry name" value="GM2-AP_sf"/>
</dbReference>
<proteinExistence type="predicted"/>
<dbReference type="AlphaFoldDB" id="A0A8K0G5V3"/>
<name>A0A8K0G5V3_IGNLU</name>
<dbReference type="OrthoDB" id="6814999at2759"/>
<dbReference type="Gene3D" id="2.70.220.10">
    <property type="entry name" value="Ganglioside GM2 activator"/>
    <property type="match status" value="1"/>
</dbReference>
<evidence type="ECO:0000313" key="2">
    <source>
        <dbReference type="EMBL" id="KAF2889617.1"/>
    </source>
</evidence>
<dbReference type="Proteomes" id="UP000801492">
    <property type="component" value="Unassembled WGS sequence"/>
</dbReference>
<dbReference type="Pfam" id="PF14223">
    <property type="entry name" value="Retrotran_gag_2"/>
    <property type="match status" value="1"/>
</dbReference>
<accession>A0A8K0G5V3</accession>
<protein>
    <submittedName>
        <fullName evidence="2">Uncharacterized protein</fullName>
    </submittedName>
</protein>
<dbReference type="EMBL" id="VTPC01064523">
    <property type="protein sequence ID" value="KAF2889617.1"/>
    <property type="molecule type" value="Genomic_DNA"/>
</dbReference>
<keyword evidence="3" id="KW-1185">Reference proteome</keyword>
<sequence>MKDHISEMLVVTDRLSLDEALTKNLILALLLEILPESYDTLVTVLESRPESELPKELAKEKLSQEHKGSYAIHFVLKDFYLCKEYFHSKVQFYVHPRDYNPGLQLADVNFSTPLPLGTNVLTKVQAVADMQMIGRDIWIPLFTVEDDLCRILYMYLGQLMYDLQRDFGILPKSCPVPRGTFHAVNHTFNYRTLKLQTFPFGKINITISGLEKATKEKLWCFILAVWNQPKED</sequence>
<comment type="caution">
    <text evidence="2">The sequence shown here is derived from an EMBL/GenBank/DDBJ whole genome shotgun (WGS) entry which is preliminary data.</text>
</comment>
<reference evidence="2" key="1">
    <citation type="submission" date="2019-08" db="EMBL/GenBank/DDBJ databases">
        <title>The genome of the North American firefly Photinus pyralis.</title>
        <authorList>
            <consortium name="Photinus pyralis genome working group"/>
            <person name="Fallon T.R."/>
            <person name="Sander Lower S.E."/>
            <person name="Weng J.-K."/>
        </authorList>
    </citation>
    <scope>NUCLEOTIDE SEQUENCE</scope>
    <source>
        <strain evidence="2">TRF0915ILg1</strain>
        <tissue evidence="2">Whole body</tissue>
    </source>
</reference>